<dbReference type="PANTHER" id="PTHR30033:SF1">
    <property type="entry name" value="FLAGELLAR HOOK-ASSOCIATED PROTEIN 1"/>
    <property type="match status" value="1"/>
</dbReference>
<dbReference type="InterPro" id="IPR001444">
    <property type="entry name" value="Flag_bb_rod_N"/>
</dbReference>
<dbReference type="RefSeq" id="WP_335734349.1">
    <property type="nucleotide sequence ID" value="NZ_JALAAR010000001.1"/>
</dbReference>
<feature type="domain" description="Flagellar basal body rod protein N-terminal" evidence="7">
    <location>
        <begin position="6"/>
        <end position="35"/>
    </location>
</feature>
<evidence type="ECO:0000313" key="11">
    <source>
        <dbReference type="Proteomes" id="UP001375382"/>
    </source>
</evidence>
<dbReference type="SUPFAM" id="SSF64518">
    <property type="entry name" value="Phase 1 flagellin"/>
    <property type="match status" value="2"/>
</dbReference>
<evidence type="ECO:0000256" key="3">
    <source>
        <dbReference type="ARBA" id="ARBA00009677"/>
    </source>
</evidence>
<feature type="domain" description="Flagellar basal-body/hook protein C-terminal" evidence="8">
    <location>
        <begin position="635"/>
        <end position="672"/>
    </location>
</feature>
<comment type="caution">
    <text evidence="10">The sequence shown here is derived from an EMBL/GenBank/DDBJ whole genome shotgun (WGS) entry which is preliminary data.</text>
</comment>
<keyword evidence="10" id="KW-0969">Cilium</keyword>
<evidence type="ECO:0000256" key="4">
    <source>
        <dbReference type="ARBA" id="ARBA00016244"/>
    </source>
</evidence>
<comment type="subcellular location">
    <subcellularLocation>
        <location evidence="1">Bacterial flagellum</location>
    </subcellularLocation>
    <subcellularLocation>
        <location evidence="2">Secreted</location>
    </subcellularLocation>
</comment>
<evidence type="ECO:0000256" key="1">
    <source>
        <dbReference type="ARBA" id="ARBA00004365"/>
    </source>
</evidence>
<dbReference type="InterPro" id="IPR053927">
    <property type="entry name" value="FlgK_helical"/>
</dbReference>
<organism evidence="10 11">
    <name type="scientific">Rheinheimera muenzenbergensis</name>
    <dbReference type="NCBI Taxonomy" id="1193628"/>
    <lineage>
        <taxon>Bacteria</taxon>
        <taxon>Pseudomonadati</taxon>
        <taxon>Pseudomonadota</taxon>
        <taxon>Gammaproteobacteria</taxon>
        <taxon>Chromatiales</taxon>
        <taxon>Chromatiaceae</taxon>
        <taxon>Rheinheimera</taxon>
    </lineage>
</organism>
<evidence type="ECO:0000256" key="2">
    <source>
        <dbReference type="ARBA" id="ARBA00004613"/>
    </source>
</evidence>
<evidence type="ECO:0000256" key="6">
    <source>
        <dbReference type="ARBA" id="ARBA00023143"/>
    </source>
</evidence>
<gene>
    <name evidence="10" type="primary">flgK</name>
    <name evidence="10" type="ORF">MN202_01695</name>
</gene>
<keyword evidence="10" id="KW-0966">Cell projection</keyword>
<keyword evidence="11" id="KW-1185">Reference proteome</keyword>
<dbReference type="PROSITE" id="PS00588">
    <property type="entry name" value="FLAGELLA_BB_ROD"/>
    <property type="match status" value="1"/>
</dbReference>
<dbReference type="Proteomes" id="UP001375382">
    <property type="component" value="Unassembled WGS sequence"/>
</dbReference>
<protein>
    <recommendedName>
        <fullName evidence="4">Flagellar hook-associated protein 1</fullName>
    </recommendedName>
</protein>
<evidence type="ECO:0000259" key="7">
    <source>
        <dbReference type="Pfam" id="PF00460"/>
    </source>
</evidence>
<comment type="similarity">
    <text evidence="3">Belongs to the flagella basal body rod proteins family.</text>
</comment>
<evidence type="ECO:0000313" key="10">
    <source>
        <dbReference type="EMBL" id="MEH8015934.1"/>
    </source>
</evidence>
<dbReference type="NCBIfam" id="TIGR02492">
    <property type="entry name" value="flgK_ends"/>
    <property type="match status" value="1"/>
</dbReference>
<dbReference type="PRINTS" id="PR01005">
    <property type="entry name" value="FLGHOOKAP1"/>
</dbReference>
<evidence type="ECO:0000259" key="8">
    <source>
        <dbReference type="Pfam" id="PF06429"/>
    </source>
</evidence>
<sequence length="675" mass="72010">MSDNLLRIGTSAVLSNSTLLSTTSNNIANVNTQGYSRQRTEFEAQTLGLGVGKGTTERLVSEFTSAQLRRDTSQLAFASQYTAEANRIDGLFSNPANSISSAMNDLFQKFQTANNDPSAISTRQLIISSSESLTDRFATLSNLVLDQATYVNQQLDLDLTQTNSLIRNISELNRSIAGFGRGDNNQPPLDLLDRRDEAMRLLSEKLDIKVLDSDNGEKLVFMATGQSLVVENGEFSILSLNGDPDPNVRNVQLSLNSKPSVIRNLGIEEMGGQLGGLLKFRDDLLIPTQMQLGQLALAMSDKLNTQNRLGMNANGELGGDLFVLPQSNGFAFQGNTGAGTVAVSIEPGRASQLPPNDFLLTFTAPNTLTLEATDTSGNVVPGSAITIPGVAFPATLNRETLGAGFPDMYGLSLVVTGPMNDGDQFALKPLSSAARNINLATTRPEDIALASPVRSLVAQDNLGNGQVDKLIVSNTNPATSQFVAPSSINGAPFTVTHIGGNQFEVRDNTNALLGTTAALPNGQFNNIMAEAGLGAYGFDFNITGIPQTGDSFTIEYNTGGFNDNRNGLELAKQQTEETMRRYAVATPSADNSVSFNEAYGTMVSFVGDKTAQARNSQAAAEALYSQTLQLKESLSGVSLDEEAANLVRFQQSYAAAAKIISTSQTIFDTLIQAVR</sequence>
<evidence type="ECO:0000256" key="5">
    <source>
        <dbReference type="ARBA" id="ARBA00022525"/>
    </source>
</evidence>
<feature type="domain" description="Flagellar hook-associated protein FlgK helical" evidence="9">
    <location>
        <begin position="86"/>
        <end position="322"/>
    </location>
</feature>
<dbReference type="InterPro" id="IPR002371">
    <property type="entry name" value="FlgK"/>
</dbReference>
<keyword evidence="6" id="KW-0975">Bacterial flagellum</keyword>
<dbReference type="Pfam" id="PF00460">
    <property type="entry name" value="Flg_bb_rod"/>
    <property type="match status" value="1"/>
</dbReference>
<evidence type="ECO:0000259" key="9">
    <source>
        <dbReference type="Pfam" id="PF22638"/>
    </source>
</evidence>
<keyword evidence="10" id="KW-0282">Flagellum</keyword>
<dbReference type="Pfam" id="PF22638">
    <property type="entry name" value="FlgK_D1"/>
    <property type="match status" value="1"/>
</dbReference>
<dbReference type="PANTHER" id="PTHR30033">
    <property type="entry name" value="FLAGELLAR HOOK-ASSOCIATED PROTEIN 1"/>
    <property type="match status" value="1"/>
</dbReference>
<proteinExistence type="inferred from homology"/>
<keyword evidence="5" id="KW-0964">Secreted</keyword>
<name>A0ABU8C252_9GAMM</name>
<accession>A0ABU8C252</accession>
<dbReference type="Pfam" id="PF06429">
    <property type="entry name" value="Flg_bbr_C"/>
    <property type="match status" value="1"/>
</dbReference>
<dbReference type="EMBL" id="JALAAR010000001">
    <property type="protein sequence ID" value="MEH8015934.1"/>
    <property type="molecule type" value="Genomic_DNA"/>
</dbReference>
<reference evidence="10 11" key="1">
    <citation type="journal article" date="2023" name="Ecotoxicol. Environ. Saf.">
        <title>Mercury remediation potential of mercury-resistant strain Rheinheimera metallidurans sp. nov. isolated from a municipal waste dumping site.</title>
        <authorList>
            <person name="Yadav V."/>
            <person name="Manjhi A."/>
            <person name="Vadakedath N."/>
        </authorList>
    </citation>
    <scope>NUCLEOTIDE SEQUENCE [LARGE SCALE GENOMIC DNA]</scope>
    <source>
        <strain evidence="10 11">E-49</strain>
    </source>
</reference>
<dbReference type="InterPro" id="IPR019776">
    <property type="entry name" value="Flagellar_basal_body_rod_CS"/>
</dbReference>
<dbReference type="InterPro" id="IPR010930">
    <property type="entry name" value="Flg_bb/hook_C_dom"/>
</dbReference>